<feature type="transmembrane region" description="Helical" evidence="8">
    <location>
        <begin position="62"/>
        <end position="82"/>
    </location>
</feature>
<dbReference type="GO" id="GO:0030424">
    <property type="term" value="C:axon"/>
    <property type="evidence" value="ECO:0007669"/>
    <property type="project" value="TreeGrafter"/>
</dbReference>
<dbReference type="GO" id="GO:0043025">
    <property type="term" value="C:neuronal cell body"/>
    <property type="evidence" value="ECO:0007669"/>
    <property type="project" value="TreeGrafter"/>
</dbReference>
<protein>
    <recommendedName>
        <fullName evidence="8">Gustatory receptor</fullName>
    </recommendedName>
</protein>
<keyword evidence="6 8" id="KW-0675">Receptor</keyword>
<feature type="transmembrane region" description="Helical" evidence="8">
    <location>
        <begin position="121"/>
        <end position="142"/>
    </location>
</feature>
<sequence>MIPKWPRLFWNVFSVMSTDRRHNKWQIVYSVFLMVSSVYSFYSTPRLVCTLEGSCDNSLSTVIKGLFARVVAFTCFMSRLLVMVKGKTLLVRYSANLEKFHAFSPMTRAETVALGRLSSMLVLGCLLLTLPVNTFKLALIYIKSRYVVIDFGLMYVQNISMFCIETHFSVLCFALYQKFVAINRDLTALKIDTVARNKYPFASRTGYEYRRKTNGDGAAVADYNRDILQSLRAGRPMADFAERLKIKHRLVREAVRNLNDLFGFHLGLSLCSLCLYAIFDLYYHLLGLWNIQYQTLVYGWLLQYTARFGSVTILAHLLTKQALKSKVLLTDINNRYLDCNTKEELQLFFNQICSSAIEFTACDFFTLNTHLITSAIVAGTSYLIILLQFDGTSEEDN</sequence>
<reference evidence="9 10" key="1">
    <citation type="submission" date="2019-08" db="EMBL/GenBank/DDBJ databases">
        <authorList>
            <person name="Alioto T."/>
            <person name="Alioto T."/>
            <person name="Gomez Garrido J."/>
        </authorList>
    </citation>
    <scope>NUCLEOTIDE SEQUENCE [LARGE SCALE GENOMIC DNA]</scope>
</reference>
<evidence type="ECO:0000256" key="1">
    <source>
        <dbReference type="ARBA" id="ARBA00004651"/>
    </source>
</evidence>
<feature type="transmembrane region" description="Helical" evidence="8">
    <location>
        <begin position="25"/>
        <end position="42"/>
    </location>
</feature>
<evidence type="ECO:0000256" key="3">
    <source>
        <dbReference type="ARBA" id="ARBA00022692"/>
    </source>
</evidence>
<feature type="transmembrane region" description="Helical" evidence="8">
    <location>
        <begin position="154"/>
        <end position="176"/>
    </location>
</feature>
<evidence type="ECO:0000256" key="4">
    <source>
        <dbReference type="ARBA" id="ARBA00022989"/>
    </source>
</evidence>
<dbReference type="GO" id="GO:0050909">
    <property type="term" value="P:sensory perception of taste"/>
    <property type="evidence" value="ECO:0007669"/>
    <property type="project" value="InterPro"/>
</dbReference>
<keyword evidence="2 8" id="KW-1003">Cell membrane</keyword>
<dbReference type="GO" id="GO:0030425">
    <property type="term" value="C:dendrite"/>
    <property type="evidence" value="ECO:0007669"/>
    <property type="project" value="TreeGrafter"/>
</dbReference>
<evidence type="ECO:0000313" key="10">
    <source>
        <dbReference type="Proteomes" id="UP000325440"/>
    </source>
</evidence>
<dbReference type="EMBL" id="CABPRJ010001904">
    <property type="protein sequence ID" value="VVC40556.1"/>
    <property type="molecule type" value="Genomic_DNA"/>
</dbReference>
<dbReference type="GO" id="GO:0007165">
    <property type="term" value="P:signal transduction"/>
    <property type="evidence" value="ECO:0007669"/>
    <property type="project" value="UniProtKB-KW"/>
</dbReference>
<feature type="transmembrane region" description="Helical" evidence="8">
    <location>
        <begin position="262"/>
        <end position="285"/>
    </location>
</feature>
<comment type="subcellular location">
    <subcellularLocation>
        <location evidence="1 8">Cell membrane</location>
        <topology evidence="1 8">Multi-pass membrane protein</topology>
    </subcellularLocation>
</comment>
<comment type="similarity">
    <text evidence="8">Belongs to the insect chemoreceptor superfamily. Gustatory receptor (GR) family.</text>
</comment>
<comment type="function">
    <text evidence="8">Gustatory receptor which mediates acceptance or avoidance behavior, depending on its substrates.</text>
</comment>
<evidence type="ECO:0000256" key="6">
    <source>
        <dbReference type="ARBA" id="ARBA00023170"/>
    </source>
</evidence>
<evidence type="ECO:0000256" key="8">
    <source>
        <dbReference type="RuleBase" id="RU363108"/>
    </source>
</evidence>
<feature type="transmembrane region" description="Helical" evidence="8">
    <location>
        <begin position="297"/>
        <end position="318"/>
    </location>
</feature>
<dbReference type="OrthoDB" id="8183114at2759"/>
<accession>A0A5E4N9I5</accession>
<comment type="caution">
    <text evidence="8">Lacks conserved residue(s) required for the propagation of feature annotation.</text>
</comment>
<dbReference type="InterPro" id="IPR013604">
    <property type="entry name" value="7TM_chemorcpt"/>
</dbReference>
<keyword evidence="4 8" id="KW-1133">Transmembrane helix</keyword>
<gene>
    <name evidence="9" type="ORF">CINCED_3A012164</name>
</gene>
<dbReference type="GO" id="GO:0007635">
    <property type="term" value="P:chemosensory behavior"/>
    <property type="evidence" value="ECO:0007669"/>
    <property type="project" value="TreeGrafter"/>
</dbReference>
<dbReference type="GO" id="GO:0005886">
    <property type="term" value="C:plasma membrane"/>
    <property type="evidence" value="ECO:0007669"/>
    <property type="project" value="UniProtKB-SubCell"/>
</dbReference>
<name>A0A5E4N9I5_9HEMI</name>
<keyword evidence="3 8" id="KW-0812">Transmembrane</keyword>
<keyword evidence="10" id="KW-1185">Reference proteome</keyword>
<evidence type="ECO:0000256" key="5">
    <source>
        <dbReference type="ARBA" id="ARBA00023136"/>
    </source>
</evidence>
<dbReference type="PANTHER" id="PTHR21143">
    <property type="entry name" value="INVERTEBRATE GUSTATORY RECEPTOR"/>
    <property type="match status" value="1"/>
</dbReference>
<dbReference type="AlphaFoldDB" id="A0A5E4N9I5"/>
<dbReference type="GO" id="GO:0008049">
    <property type="term" value="P:male courtship behavior"/>
    <property type="evidence" value="ECO:0007669"/>
    <property type="project" value="TreeGrafter"/>
</dbReference>
<keyword evidence="5 8" id="KW-0472">Membrane</keyword>
<dbReference type="PANTHER" id="PTHR21143:SF104">
    <property type="entry name" value="GUSTATORY RECEPTOR 8A-RELATED"/>
    <property type="match status" value="1"/>
</dbReference>
<dbReference type="Pfam" id="PF08395">
    <property type="entry name" value="7tm_7"/>
    <property type="match status" value="1"/>
</dbReference>
<evidence type="ECO:0000256" key="2">
    <source>
        <dbReference type="ARBA" id="ARBA00022475"/>
    </source>
</evidence>
<proteinExistence type="inferred from homology"/>
<dbReference type="Proteomes" id="UP000325440">
    <property type="component" value="Unassembled WGS sequence"/>
</dbReference>
<evidence type="ECO:0000313" key="9">
    <source>
        <dbReference type="EMBL" id="VVC40556.1"/>
    </source>
</evidence>
<keyword evidence="7 8" id="KW-0807">Transducer</keyword>
<organism evidence="9 10">
    <name type="scientific">Cinara cedri</name>
    <dbReference type="NCBI Taxonomy" id="506608"/>
    <lineage>
        <taxon>Eukaryota</taxon>
        <taxon>Metazoa</taxon>
        <taxon>Ecdysozoa</taxon>
        <taxon>Arthropoda</taxon>
        <taxon>Hexapoda</taxon>
        <taxon>Insecta</taxon>
        <taxon>Pterygota</taxon>
        <taxon>Neoptera</taxon>
        <taxon>Paraneoptera</taxon>
        <taxon>Hemiptera</taxon>
        <taxon>Sternorrhyncha</taxon>
        <taxon>Aphidomorpha</taxon>
        <taxon>Aphidoidea</taxon>
        <taxon>Aphididae</taxon>
        <taxon>Lachninae</taxon>
        <taxon>Cinara</taxon>
    </lineage>
</organism>
<evidence type="ECO:0000256" key="7">
    <source>
        <dbReference type="ARBA" id="ARBA00023224"/>
    </source>
</evidence>